<evidence type="ECO:0000313" key="9">
    <source>
        <dbReference type="EMBL" id="KAG5932415.1"/>
    </source>
</evidence>
<dbReference type="Proteomes" id="UP000706124">
    <property type="component" value="Unassembled WGS sequence"/>
</dbReference>
<feature type="region of interest" description="Disordered" evidence="6">
    <location>
        <begin position="1"/>
        <end position="24"/>
    </location>
</feature>
<evidence type="ECO:0000259" key="8">
    <source>
        <dbReference type="PROSITE" id="PS50850"/>
    </source>
</evidence>
<feature type="domain" description="Major facilitator superfamily (MFS) profile" evidence="8">
    <location>
        <begin position="67"/>
        <end position="479"/>
    </location>
</feature>
<keyword evidence="10" id="KW-1185">Reference proteome</keyword>
<dbReference type="Gene3D" id="1.20.1250.20">
    <property type="entry name" value="MFS general substrate transporter like domains"/>
    <property type="match status" value="2"/>
</dbReference>
<dbReference type="SUPFAM" id="SSF103473">
    <property type="entry name" value="MFS general substrate transporter"/>
    <property type="match status" value="1"/>
</dbReference>
<gene>
    <name evidence="9" type="ORF">E4U60_005259</name>
</gene>
<evidence type="ECO:0000256" key="5">
    <source>
        <dbReference type="ARBA" id="ARBA00023136"/>
    </source>
</evidence>
<feature type="transmembrane region" description="Helical" evidence="7">
    <location>
        <begin position="104"/>
        <end position="127"/>
    </location>
</feature>
<dbReference type="AlphaFoldDB" id="A0A9P7SF09"/>
<accession>A0A9P7SF09</accession>
<sequence length="510" mass="57333">MADEQHPPRGQEDAKEKPQNIGPAIDVTRIDSVHDDEAAKVLNTYTGDREWTDEEEKKLRRRVDRRLLPVMCVTYALQFYDKNILSQAALFGLRRDLGLDVGERFSWCASIFYLGFLVGAYPVMLLAQRYPVERVASTIVTLWGVCLISTTACTNYQGIFAQRFFLGMLEVGISPMFMLIVGSWYKKDEQAMRMGIWLCCNGYITMFSPLINYGLGSTNPNGSSWRLMFYFAGGMTIVWGLLVLVILPSDPIRARGFQPRERYILVARLRTNNSGIRNKHYKMAQVVELVTDPKFWIIFSISFLCMIANAPISTFVPLIIKGFNFSNLESLLLLIPSGAWGGTFMLVFSYLAMKYPGIRTWLVLAGQIVCTLGAVLLWVLPLSQRGVLLFGAYIMSTLGGGYVVLMSLQLANTAGYTKRSLASSGLYVGYCLGNFVGPLCFKKEDAPRYVPGFIVVVISSLAAGVLAIVYRYVCMWDNQRRDKAGTLEAFDHAFEDDMTDLTNPQFRYVL</sequence>
<comment type="subcellular location">
    <subcellularLocation>
        <location evidence="1">Membrane</location>
        <topology evidence="1">Multi-pass membrane protein</topology>
    </subcellularLocation>
</comment>
<dbReference type="PANTHER" id="PTHR43791">
    <property type="entry name" value="PERMEASE-RELATED"/>
    <property type="match status" value="1"/>
</dbReference>
<protein>
    <recommendedName>
        <fullName evidence="8">Major facilitator superfamily (MFS) profile domain-containing protein</fullName>
    </recommendedName>
</protein>
<feature type="transmembrane region" description="Helical" evidence="7">
    <location>
        <begin position="139"/>
        <end position="158"/>
    </location>
</feature>
<evidence type="ECO:0000256" key="1">
    <source>
        <dbReference type="ARBA" id="ARBA00004141"/>
    </source>
</evidence>
<keyword evidence="4 7" id="KW-1133">Transmembrane helix</keyword>
<dbReference type="GO" id="GO:0022857">
    <property type="term" value="F:transmembrane transporter activity"/>
    <property type="evidence" value="ECO:0007669"/>
    <property type="project" value="InterPro"/>
</dbReference>
<dbReference type="PROSITE" id="PS50850">
    <property type="entry name" value="MFS"/>
    <property type="match status" value="1"/>
</dbReference>
<evidence type="ECO:0000256" key="2">
    <source>
        <dbReference type="ARBA" id="ARBA00022448"/>
    </source>
</evidence>
<reference evidence="9 10" key="1">
    <citation type="journal article" date="2020" name="bioRxiv">
        <title>Whole genome comparisons of ergot fungi reveals the divergence and evolution of species within the genus Claviceps are the result of varying mechanisms driving genome evolution and host range expansion.</title>
        <authorList>
            <person name="Wyka S.A."/>
            <person name="Mondo S.J."/>
            <person name="Liu M."/>
            <person name="Dettman J."/>
            <person name="Nalam V."/>
            <person name="Broders K.D."/>
        </authorList>
    </citation>
    <scope>NUCLEOTIDE SEQUENCE [LARGE SCALE GENOMIC DNA]</scope>
    <source>
        <strain evidence="9 10">CCC 1485</strain>
    </source>
</reference>
<keyword evidence="2" id="KW-0813">Transport</keyword>
<feature type="transmembrane region" description="Helical" evidence="7">
    <location>
        <begin position="449"/>
        <end position="473"/>
    </location>
</feature>
<evidence type="ECO:0000256" key="7">
    <source>
        <dbReference type="SAM" id="Phobius"/>
    </source>
</evidence>
<organism evidence="9 10">
    <name type="scientific">Claviceps pazoutovae</name>
    <dbReference type="NCBI Taxonomy" id="1649127"/>
    <lineage>
        <taxon>Eukaryota</taxon>
        <taxon>Fungi</taxon>
        <taxon>Dikarya</taxon>
        <taxon>Ascomycota</taxon>
        <taxon>Pezizomycotina</taxon>
        <taxon>Sordariomycetes</taxon>
        <taxon>Hypocreomycetidae</taxon>
        <taxon>Hypocreales</taxon>
        <taxon>Clavicipitaceae</taxon>
        <taxon>Claviceps</taxon>
    </lineage>
</organism>
<feature type="transmembrane region" description="Helical" evidence="7">
    <location>
        <begin position="386"/>
        <end position="408"/>
    </location>
</feature>
<evidence type="ECO:0000256" key="3">
    <source>
        <dbReference type="ARBA" id="ARBA00022692"/>
    </source>
</evidence>
<comment type="caution">
    <text evidence="9">The sequence shown here is derived from an EMBL/GenBank/DDBJ whole genome shotgun (WGS) entry which is preliminary data.</text>
</comment>
<evidence type="ECO:0000313" key="10">
    <source>
        <dbReference type="Proteomes" id="UP000706124"/>
    </source>
</evidence>
<name>A0A9P7SF09_9HYPO</name>
<dbReference type="InterPro" id="IPR011701">
    <property type="entry name" value="MFS"/>
</dbReference>
<feature type="transmembrane region" description="Helical" evidence="7">
    <location>
        <begin position="360"/>
        <end position="380"/>
    </location>
</feature>
<dbReference type="InterPro" id="IPR020846">
    <property type="entry name" value="MFS_dom"/>
</dbReference>
<dbReference type="Pfam" id="PF07690">
    <property type="entry name" value="MFS_1"/>
    <property type="match status" value="1"/>
</dbReference>
<feature type="transmembrane region" description="Helical" evidence="7">
    <location>
        <begin position="420"/>
        <end position="437"/>
    </location>
</feature>
<feature type="transmembrane region" description="Helical" evidence="7">
    <location>
        <begin position="295"/>
        <end position="320"/>
    </location>
</feature>
<proteinExistence type="predicted"/>
<dbReference type="InterPro" id="IPR036259">
    <property type="entry name" value="MFS_trans_sf"/>
</dbReference>
<evidence type="ECO:0000256" key="4">
    <source>
        <dbReference type="ARBA" id="ARBA00022989"/>
    </source>
</evidence>
<feature type="transmembrane region" description="Helical" evidence="7">
    <location>
        <begin position="196"/>
        <end position="215"/>
    </location>
</feature>
<feature type="compositionally biased region" description="Basic and acidic residues" evidence="6">
    <location>
        <begin position="1"/>
        <end position="18"/>
    </location>
</feature>
<feature type="transmembrane region" description="Helical" evidence="7">
    <location>
        <begin position="332"/>
        <end position="353"/>
    </location>
</feature>
<keyword evidence="5 7" id="KW-0472">Membrane</keyword>
<feature type="transmembrane region" description="Helical" evidence="7">
    <location>
        <begin position="227"/>
        <end position="247"/>
    </location>
</feature>
<keyword evidence="3 7" id="KW-0812">Transmembrane</keyword>
<dbReference type="EMBL" id="SRPO01000455">
    <property type="protein sequence ID" value="KAG5932415.1"/>
    <property type="molecule type" value="Genomic_DNA"/>
</dbReference>
<dbReference type="GO" id="GO:0016020">
    <property type="term" value="C:membrane"/>
    <property type="evidence" value="ECO:0007669"/>
    <property type="project" value="UniProtKB-SubCell"/>
</dbReference>
<feature type="transmembrane region" description="Helical" evidence="7">
    <location>
        <begin position="164"/>
        <end position="184"/>
    </location>
</feature>
<dbReference type="OrthoDB" id="6730379at2759"/>
<dbReference type="PANTHER" id="PTHR43791:SF35">
    <property type="entry name" value="MAJOR FACILITATOR SUPERFAMILY (MFS) PROFILE DOMAIN-CONTAINING PROTEIN"/>
    <property type="match status" value="1"/>
</dbReference>
<evidence type="ECO:0000256" key="6">
    <source>
        <dbReference type="SAM" id="MobiDB-lite"/>
    </source>
</evidence>